<keyword evidence="3" id="KW-1185">Reference proteome</keyword>
<gene>
    <name evidence="2" type="ORF">NEMVEDRAFT_v1g247331</name>
</gene>
<dbReference type="OMA" id="HPYGTIA"/>
<dbReference type="AlphaFoldDB" id="A7STM1"/>
<accession>A7STM1</accession>
<dbReference type="SMART" id="SM00256">
    <property type="entry name" value="FBOX"/>
    <property type="match status" value="1"/>
</dbReference>
<protein>
    <recommendedName>
        <fullName evidence="1">F-box domain-containing protein</fullName>
    </recommendedName>
</protein>
<feature type="domain" description="F-box" evidence="1">
    <location>
        <begin position="1"/>
        <end position="44"/>
    </location>
</feature>
<dbReference type="Gene3D" id="1.20.1280.50">
    <property type="match status" value="1"/>
</dbReference>
<dbReference type="EMBL" id="DS469798">
    <property type="protein sequence ID" value="EDO32947.1"/>
    <property type="molecule type" value="Genomic_DNA"/>
</dbReference>
<name>A7STM1_NEMVE</name>
<dbReference type="InterPro" id="IPR036047">
    <property type="entry name" value="F-box-like_dom_sf"/>
</dbReference>
<sequence>MPVFLDEILLQIFRYFDAFILTKICSVCKQWNSISKTPSLWRRLVLRRWQSQRFLFANVPPSSVNWRKVYQEIFQRGNFSPDDMKYFISSRIGEDELVVAELREAMLQHMSKVLVKWAASHPFDGEDNANYPQFNRNFDFYYDTHNLQWTFIDKRQEYIEDLMGYKLSSKLSRRARYIRPYQVMASCTMLYRWLVLFRSLSHDDHGLTFYRIWRQHLKHRETGLVFEVCDWKAAMSCSFLNGKPPLGSYKDDCLELMDLLSHPNFIMHPHGLPSGVRLLELNPPDFSSSDTSLSRQTSTSSLVSQTINVTDIRLGPKLWGMSGTESDEESDSYDSGYFTNCEYFISVNHWDVEEQHTLQTSVAESWSVMFTKREPHLYLVFDVNDESWYFYPVNQSITDDWKDSYWGVRNIQCDDVIQSYQVLPLHGTRVEPIPSCLALYRLICLFDLNVRHYVSVNEADVWSVKLIHNQTQACVELKDHNGWFEVLVTLTEELLAELNTVKVRPHIEMQSYSKTATSDCIEAMNIGGLNCSHVDDYDGDVDDDNDETDNCSIFSEPERQESLFHYMDGFHPPDIEDDAINLYSDEQFKGGKAEGREGGSIESSNLELFKSDVVTLLTLLMNEKFGHPYGTIAGAVA</sequence>
<dbReference type="InParanoid" id="A7STM1"/>
<proteinExistence type="predicted"/>
<dbReference type="Pfam" id="PF12937">
    <property type="entry name" value="F-box-like"/>
    <property type="match status" value="1"/>
</dbReference>
<dbReference type="InterPro" id="IPR001810">
    <property type="entry name" value="F-box_dom"/>
</dbReference>
<dbReference type="PROSITE" id="PS50181">
    <property type="entry name" value="FBOX"/>
    <property type="match status" value="1"/>
</dbReference>
<dbReference type="OrthoDB" id="2095648at2759"/>
<reference evidence="2 3" key="1">
    <citation type="journal article" date="2007" name="Science">
        <title>Sea anemone genome reveals ancestral eumetazoan gene repertoire and genomic organization.</title>
        <authorList>
            <person name="Putnam N.H."/>
            <person name="Srivastava M."/>
            <person name="Hellsten U."/>
            <person name="Dirks B."/>
            <person name="Chapman J."/>
            <person name="Salamov A."/>
            <person name="Terry A."/>
            <person name="Shapiro H."/>
            <person name="Lindquist E."/>
            <person name="Kapitonov V.V."/>
            <person name="Jurka J."/>
            <person name="Genikhovich G."/>
            <person name="Grigoriev I.V."/>
            <person name="Lucas S.M."/>
            <person name="Steele R.E."/>
            <person name="Finnerty J.R."/>
            <person name="Technau U."/>
            <person name="Martindale M.Q."/>
            <person name="Rokhsar D.S."/>
        </authorList>
    </citation>
    <scope>NUCLEOTIDE SEQUENCE [LARGE SCALE GENOMIC DNA]</scope>
    <source>
        <strain evidence="3">CH2 X CH6</strain>
    </source>
</reference>
<evidence type="ECO:0000313" key="2">
    <source>
        <dbReference type="EMBL" id="EDO32947.1"/>
    </source>
</evidence>
<evidence type="ECO:0000313" key="3">
    <source>
        <dbReference type="Proteomes" id="UP000001593"/>
    </source>
</evidence>
<dbReference type="SUPFAM" id="SSF81383">
    <property type="entry name" value="F-box domain"/>
    <property type="match status" value="1"/>
</dbReference>
<dbReference type="HOGENOM" id="CLU_429802_0_0_1"/>
<evidence type="ECO:0000259" key="1">
    <source>
        <dbReference type="PROSITE" id="PS50181"/>
    </source>
</evidence>
<organism evidence="2 3">
    <name type="scientific">Nematostella vectensis</name>
    <name type="common">Starlet sea anemone</name>
    <dbReference type="NCBI Taxonomy" id="45351"/>
    <lineage>
        <taxon>Eukaryota</taxon>
        <taxon>Metazoa</taxon>
        <taxon>Cnidaria</taxon>
        <taxon>Anthozoa</taxon>
        <taxon>Hexacorallia</taxon>
        <taxon>Actiniaria</taxon>
        <taxon>Edwardsiidae</taxon>
        <taxon>Nematostella</taxon>
    </lineage>
</organism>
<dbReference type="KEGG" id="nve:5504114"/>
<dbReference type="Proteomes" id="UP000001593">
    <property type="component" value="Unassembled WGS sequence"/>
</dbReference>